<evidence type="ECO:0000313" key="1">
    <source>
        <dbReference type="EMBL" id="PIO55638.1"/>
    </source>
</evidence>
<evidence type="ECO:0000313" key="2">
    <source>
        <dbReference type="Proteomes" id="UP000230423"/>
    </source>
</evidence>
<dbReference type="Proteomes" id="UP000230423">
    <property type="component" value="Unassembled WGS sequence"/>
</dbReference>
<dbReference type="AlphaFoldDB" id="A0A2G9TCM1"/>
<keyword evidence="2" id="KW-1185">Reference proteome</keyword>
<protein>
    <submittedName>
        <fullName evidence="1">Uncharacterized protein</fullName>
    </submittedName>
</protein>
<name>A0A2G9TCM1_TELCI</name>
<dbReference type="EMBL" id="KZ384945">
    <property type="protein sequence ID" value="PIO55638.1"/>
    <property type="molecule type" value="Genomic_DNA"/>
</dbReference>
<accession>A0A2G9TCM1</accession>
<feature type="non-terminal residue" evidence="1">
    <location>
        <position position="1"/>
    </location>
</feature>
<gene>
    <name evidence="1" type="ORF">TELCIR_22974</name>
</gene>
<reference evidence="1 2" key="1">
    <citation type="submission" date="2015-09" db="EMBL/GenBank/DDBJ databases">
        <title>Draft genome of the parasitic nematode Teladorsagia circumcincta isolate WARC Sus (inbred).</title>
        <authorList>
            <person name="Mitreva M."/>
        </authorList>
    </citation>
    <scope>NUCLEOTIDE SEQUENCE [LARGE SCALE GENOMIC DNA]</scope>
    <source>
        <strain evidence="1 2">S</strain>
    </source>
</reference>
<proteinExistence type="predicted"/>
<sequence length="69" mass="7535">DIRKCTTTEEGPCEMVVRGRKLACLSGGPGLISGTELWTGSCSPYSEYNGHALIYCALEGDYDKFIKNK</sequence>
<organism evidence="1 2">
    <name type="scientific">Teladorsagia circumcincta</name>
    <name type="common">Brown stomach worm</name>
    <name type="synonym">Ostertagia circumcincta</name>
    <dbReference type="NCBI Taxonomy" id="45464"/>
    <lineage>
        <taxon>Eukaryota</taxon>
        <taxon>Metazoa</taxon>
        <taxon>Ecdysozoa</taxon>
        <taxon>Nematoda</taxon>
        <taxon>Chromadorea</taxon>
        <taxon>Rhabditida</taxon>
        <taxon>Rhabditina</taxon>
        <taxon>Rhabditomorpha</taxon>
        <taxon>Strongyloidea</taxon>
        <taxon>Trichostrongylidae</taxon>
        <taxon>Teladorsagia</taxon>
    </lineage>
</organism>